<evidence type="ECO:0000256" key="1">
    <source>
        <dbReference type="SAM" id="MobiDB-lite"/>
    </source>
</evidence>
<dbReference type="GO" id="GO:0000963">
    <property type="term" value="P:mitochondrial RNA processing"/>
    <property type="evidence" value="ECO:0007669"/>
    <property type="project" value="TreeGrafter"/>
</dbReference>
<evidence type="ECO:0000313" key="3">
    <source>
        <dbReference type="EMBL" id="EER00917.1"/>
    </source>
</evidence>
<dbReference type="InterPro" id="IPR050870">
    <property type="entry name" value="FAST_kinase"/>
</dbReference>
<feature type="compositionally biased region" description="Low complexity" evidence="1">
    <location>
        <begin position="343"/>
        <end position="355"/>
    </location>
</feature>
<dbReference type="PANTHER" id="PTHR21228:SF40">
    <property type="entry name" value="LD45607P"/>
    <property type="match status" value="1"/>
</dbReference>
<feature type="region of interest" description="Disordered" evidence="1">
    <location>
        <begin position="338"/>
        <end position="400"/>
    </location>
</feature>
<protein>
    <recommendedName>
        <fullName evidence="2">RNA-editing substrate-binding complex 6 protein domain-containing protein</fullName>
    </recommendedName>
</protein>
<keyword evidence="4" id="KW-1185">Reference proteome</keyword>
<dbReference type="InParanoid" id="C5LR32"/>
<dbReference type="OrthoDB" id="415950at2759"/>
<gene>
    <name evidence="3" type="ORF">Pmar_PMAR002989</name>
</gene>
<dbReference type="PANTHER" id="PTHR21228">
    <property type="entry name" value="FAST LEU-RICH DOMAIN-CONTAINING"/>
    <property type="match status" value="1"/>
</dbReference>
<dbReference type="GO" id="GO:0005759">
    <property type="term" value="C:mitochondrial matrix"/>
    <property type="evidence" value="ECO:0007669"/>
    <property type="project" value="TreeGrafter"/>
</dbReference>
<dbReference type="GeneID" id="9044107"/>
<organism evidence="4">
    <name type="scientific">Perkinsus marinus (strain ATCC 50983 / TXsc)</name>
    <dbReference type="NCBI Taxonomy" id="423536"/>
    <lineage>
        <taxon>Eukaryota</taxon>
        <taxon>Sar</taxon>
        <taxon>Alveolata</taxon>
        <taxon>Perkinsozoa</taxon>
        <taxon>Perkinsea</taxon>
        <taxon>Perkinsida</taxon>
        <taxon>Perkinsidae</taxon>
        <taxon>Perkinsus</taxon>
    </lineage>
</organism>
<dbReference type="EMBL" id="GG684654">
    <property type="protein sequence ID" value="EER00917.1"/>
    <property type="molecule type" value="Genomic_DNA"/>
</dbReference>
<dbReference type="Pfam" id="PF26188">
    <property type="entry name" value="RESC6"/>
    <property type="match status" value="1"/>
</dbReference>
<dbReference type="Proteomes" id="UP000007800">
    <property type="component" value="Unassembled WGS sequence"/>
</dbReference>
<dbReference type="RefSeq" id="XP_002768199.1">
    <property type="nucleotide sequence ID" value="XM_002768153.1"/>
</dbReference>
<feature type="domain" description="RNA-editing substrate-binding complex 6 protein" evidence="2">
    <location>
        <begin position="89"/>
        <end position="179"/>
    </location>
</feature>
<name>C5LR32_PERM5</name>
<proteinExistence type="predicted"/>
<accession>C5LR32</accession>
<dbReference type="GO" id="GO:0003723">
    <property type="term" value="F:RNA binding"/>
    <property type="evidence" value="ECO:0007669"/>
    <property type="project" value="TreeGrafter"/>
</dbReference>
<dbReference type="AlphaFoldDB" id="C5LR32"/>
<evidence type="ECO:0000259" key="2">
    <source>
        <dbReference type="Pfam" id="PF26188"/>
    </source>
</evidence>
<sequence>MRVWAQQDPRIAKLEERCCELLKRRQQPRRADEIISALHCVLELSPSPTNCGQILAASTVAVSSRLRECTGDDLSNLCRCICKAEYLCPSLLTSITEECMARSSELEPADISTIAWALAKMGFGSDVLFQRLARVVEVTTHLFSGAYLANLMWAFASVGYRSESMLAAVAERCQELMTVVLEPPGSTDVEVVDRMPLHPMEMSTLVWALSRLHAPSAEQFYLMVCEYTTNNIGSFKASELCTLITGISRVRWKGDGPTGGDTAALNPGQLPQACRQMFQKCAEYVSASPFPTSGDATPQGADKGVGFSDKQVRIFVTALAKVGLSHTRLFDCAQQRSDRRMARQQSQAAATTPQRVSLVRSGDGEKSVNEPPPDRYIAGSRSSSRGRMRALSLDDEVDYS</sequence>
<reference evidence="3 4" key="1">
    <citation type="submission" date="2008-07" db="EMBL/GenBank/DDBJ databases">
        <authorList>
            <person name="El-Sayed N."/>
            <person name="Caler E."/>
            <person name="Inman J."/>
            <person name="Amedeo P."/>
            <person name="Hass B."/>
            <person name="Wortman J."/>
        </authorList>
    </citation>
    <scope>NUCLEOTIDE SEQUENCE [LARGE SCALE GENOMIC DNA]</scope>
    <source>
        <strain evidence="4">ATCC 50983 / TXsc</strain>
    </source>
</reference>
<dbReference type="InterPro" id="IPR058917">
    <property type="entry name" value="RESC6_dom"/>
</dbReference>
<evidence type="ECO:0000313" key="4">
    <source>
        <dbReference type="Proteomes" id="UP000007800"/>
    </source>
</evidence>
<feature type="compositionally biased region" description="Low complexity" evidence="1">
    <location>
        <begin position="378"/>
        <end position="391"/>
    </location>
</feature>
<dbReference type="GO" id="GO:0044528">
    <property type="term" value="P:regulation of mitochondrial mRNA stability"/>
    <property type="evidence" value="ECO:0007669"/>
    <property type="project" value="TreeGrafter"/>
</dbReference>
<dbReference type="GO" id="GO:0035770">
    <property type="term" value="C:ribonucleoprotein granule"/>
    <property type="evidence" value="ECO:0007669"/>
    <property type="project" value="TreeGrafter"/>
</dbReference>